<dbReference type="Gene3D" id="3.30.559.10">
    <property type="entry name" value="Chloramphenicol acetyltransferase-like domain"/>
    <property type="match status" value="2"/>
</dbReference>
<protein>
    <recommendedName>
        <fullName evidence="9">Carrier domain-containing protein</fullName>
    </recommendedName>
</protein>
<dbReference type="GO" id="GO:0003824">
    <property type="term" value="F:catalytic activity"/>
    <property type="evidence" value="ECO:0007669"/>
    <property type="project" value="InterPro"/>
</dbReference>
<dbReference type="Pfam" id="PF00550">
    <property type="entry name" value="PP-binding"/>
    <property type="match status" value="2"/>
</dbReference>
<name>A0A073KSD9_9BACI</name>
<dbReference type="InterPro" id="IPR010071">
    <property type="entry name" value="AA_adenyl_dom"/>
</dbReference>
<sequence length="2105" mass="242774">MRQQSLHLDSNIIHVIFEEQVNRTPNHTALVCDYEEISYQELNKRANKLARVIEKHSNRRNQIIGIYLDKSIESVITMLAILKSGNCYLPIDVNYPQNRIDYIIEDSKINILVSSDKTDIQKIRNFDGHILYLDQALMEQEADHNLENVNEEQDLAYIIYTSGTTGNPKGVMVQHKNVIGLMKNTLMNFSFSNQDTWSIFHSFCFDFSVWELYGALLYGGKGVIIKENKAKQTGEFLEILKREQVTVLNQVPSSFYNLIGEELKYEDKALNLKYIIFGGEALQPIKLQRFKEKYNNTKFINMYGITETTVHVTFKEITDLEIKNNRSNIGKPIEGLRIYLLNEKNEEVGFLNKGEICVGGYGVARGYLGKEQLTKERFISNPFCKDEIIYKSGDLAIRLENGEYEYLGRGDSQVKIRGYRIELAEIEKALLQNKNINKAVVLDIENEDGQKDLYGFLAMSHPSKLSEIKEALLKIIPSYMLPSFFIEIDRIPTNHNGKIDREALERQKINFMRDNDFVAARTKVEIQVIQLLKELLKLEQISIYDNFFDIGGDSLKATKLINNIKSHFEKTITFKEIFESKHIAELCDILNEKEVEKEVIESFAEKEYYSVSSAEKRMYISQQYGETNTAYNVITAVRLKGNLNILHLEKSLNAVLNHHENLQSYFTVRDGEIIKKLDRRAQVHLKILYGKEEDILKNKDQIIEEFDLAKAPLFKAVLIKTSEEHHILIMNFHHIIVDGTSLELLLKDIFREYANQSVVPEKMKYVEYSTLETTWLESEQGKREENYWLKQLVPDLGKSEIISDYVRPHTRNFKGKTVNFKIEEKIISNLKSVAKREKLTLYMLLMGLYKVLISKYSNKEEVTLGTAASGRKYKNLENTVGMFVNTLAIQSEPSADKILGHYLKEVKEVCMNAFEYQSYPFDRLVDKLGVQSDPGRNPLFDYLFIFQNEDRVQDFEYVKDLVITRDTTAITADSSRFDISLEVIEENDIFMLQFNYDVNLFKEKTIRGLASHYIHLLSNINFTISKKIKEIELVTSEEQHVLATFNRTEKDIFEYGDTIQAYINKKLEYGGDKSAVYSKGIVYTYNDLDKQANQLGNVLRKKGLTRNDVVAIILERNAKIPLSLLSVLRAGGVCLPIDAELPKERIEYMLRDSKARFVITQKDLMGKIGGWNEDCIVLLDCESAYRQEESTPLHVVNEANDVACIIYTSGTTGNPKGVMLKNNSLINAARYMAEQLNVKNSNVLSVASISFDMFFIEMFIAITLNGELVIADAKERLDNGKLKDLIQKRNVEITLTTPSRIKSFINSEDVEALKGLSRMIFGGENLTENLVGEIRKITNAKIYNFYGPTEITAYCTGTEIKETETVTIGKPVSNTTIYIMSPDLKQLPIGVPGEICVGGIGVAKGYINREELTKSKFVANPYRLEETIYRTGDIGIWTEDGEIKYIGRIDEQVKIRGYRVELEEIEEKIREVEGVTNCVVLALEHANGEKYLSAYVICDINGMEEIQGTLKNKLPEYMIPHFFTKIDEIPVTRNGKVDKRKLQESSPTKELNRTVIKAENNVQEKIIDTWKKILNTNNIGIYDNFFHLGGDSIKAIQLLSALRKQGIHTSTKEILNSPTIDELSQKVKIIERKNERGIFEEVSGNVNFGAIQNFYLNCNQKIHDRFNQSILIHRENGFDEHIVRKVFNTIMKHHDALRIMYQIEDEKYVQFNRKFEEDMFHLETHFYDNANVKEVIKEVGEHIQGKVSIEENKLVSLGVFKGNQGGYLFIAIHHFVVDGVSWRILVEDFETIYESYANNEELKFEPKTVSFKEWVHKIESYSNSNDIMEEVPYWKRIIEQQNLLKIREKKEAVKCIGRTKDIRMTLDKEETEVLLKRTNKKYHTEINDILLTALMLAITENRKENKLIINLEGHGREEMMKGMDVTRTVGWFTSMYPVLLELKENKDISYWIRDIKETLRNVPNKGIGYGVLRYMKKGKTDVLPLNDIEISFNYMGEISSVNEEEYKVLDFERGREISEDVNLDIGIAFNSIIVDNQLKLTITYDVNEYDREFVQELGGRFLQKLRLINSSCKEVEEAKYVPSDLTYSEISIDELDSLEEYINEI</sequence>
<dbReference type="NCBIfam" id="NF003417">
    <property type="entry name" value="PRK04813.1"/>
    <property type="match status" value="2"/>
</dbReference>
<dbReference type="GO" id="GO:0044550">
    <property type="term" value="P:secondary metabolite biosynthetic process"/>
    <property type="evidence" value="ECO:0007669"/>
    <property type="project" value="TreeGrafter"/>
</dbReference>
<dbReference type="CDD" id="cd19531">
    <property type="entry name" value="LCL_NRPS-like"/>
    <property type="match status" value="1"/>
</dbReference>
<keyword evidence="5" id="KW-0677">Repeat</keyword>
<feature type="domain" description="Carrier" evidence="9">
    <location>
        <begin position="519"/>
        <end position="594"/>
    </location>
</feature>
<dbReference type="InterPro" id="IPR036736">
    <property type="entry name" value="ACP-like_sf"/>
</dbReference>
<keyword evidence="11" id="KW-1185">Reference proteome</keyword>
<dbReference type="SUPFAM" id="SSF47336">
    <property type="entry name" value="ACP-like"/>
    <property type="match status" value="2"/>
</dbReference>
<dbReference type="FunFam" id="3.40.50.12780:FF:000012">
    <property type="entry name" value="Non-ribosomal peptide synthetase"/>
    <property type="match status" value="1"/>
</dbReference>
<dbReference type="EMBL" id="JOTM01000002">
    <property type="protein sequence ID" value="KEK25308.1"/>
    <property type="molecule type" value="Genomic_DNA"/>
</dbReference>
<dbReference type="CDD" id="cd19534">
    <property type="entry name" value="E_NRPS"/>
    <property type="match status" value="1"/>
</dbReference>
<evidence type="ECO:0000256" key="3">
    <source>
        <dbReference type="ARBA" id="ARBA00022450"/>
    </source>
</evidence>
<evidence type="ECO:0000256" key="7">
    <source>
        <dbReference type="ARBA" id="ARBA00022840"/>
    </source>
</evidence>
<dbReference type="RefSeq" id="WP_033673163.1">
    <property type="nucleotide sequence ID" value="NZ_JOTM01000002.1"/>
</dbReference>
<keyword evidence="8" id="KW-0045">Antibiotic biosynthesis</keyword>
<dbReference type="NCBIfam" id="TIGR01733">
    <property type="entry name" value="AA-adenyl-dom"/>
    <property type="match status" value="2"/>
</dbReference>
<evidence type="ECO:0000256" key="5">
    <source>
        <dbReference type="ARBA" id="ARBA00022737"/>
    </source>
</evidence>
<dbReference type="InterPro" id="IPR009081">
    <property type="entry name" value="PP-bd_ACP"/>
</dbReference>
<dbReference type="PANTHER" id="PTHR45527">
    <property type="entry name" value="NONRIBOSOMAL PEPTIDE SYNTHETASE"/>
    <property type="match status" value="1"/>
</dbReference>
<dbReference type="FunFam" id="3.40.50.980:FF:000002">
    <property type="entry name" value="Enterobactin synthetase component F"/>
    <property type="match status" value="1"/>
</dbReference>
<dbReference type="NCBIfam" id="TIGR01720">
    <property type="entry name" value="NRPS-para261"/>
    <property type="match status" value="1"/>
</dbReference>
<feature type="domain" description="Carrier" evidence="9">
    <location>
        <begin position="1557"/>
        <end position="1631"/>
    </location>
</feature>
<dbReference type="Proteomes" id="UP000027778">
    <property type="component" value="Unassembled WGS sequence"/>
</dbReference>
<dbReference type="Gene3D" id="3.30.300.30">
    <property type="match status" value="2"/>
</dbReference>
<evidence type="ECO:0000313" key="10">
    <source>
        <dbReference type="EMBL" id="KEK25308.1"/>
    </source>
</evidence>
<accession>A0A073KSD9</accession>
<evidence type="ECO:0000256" key="8">
    <source>
        <dbReference type="ARBA" id="ARBA00023194"/>
    </source>
</evidence>
<dbReference type="Gene3D" id="3.30.559.30">
    <property type="entry name" value="Nonribosomal peptide synthetase, condensation domain"/>
    <property type="match status" value="2"/>
</dbReference>
<dbReference type="Gene3D" id="1.10.1200.10">
    <property type="entry name" value="ACP-like"/>
    <property type="match status" value="2"/>
</dbReference>
<dbReference type="GO" id="GO:0031177">
    <property type="term" value="F:phosphopantetheine binding"/>
    <property type="evidence" value="ECO:0007669"/>
    <property type="project" value="TreeGrafter"/>
</dbReference>
<evidence type="ECO:0000313" key="11">
    <source>
        <dbReference type="Proteomes" id="UP000027778"/>
    </source>
</evidence>
<dbReference type="GO" id="GO:0008610">
    <property type="term" value="P:lipid biosynthetic process"/>
    <property type="evidence" value="ECO:0007669"/>
    <property type="project" value="UniProtKB-ARBA"/>
</dbReference>
<dbReference type="InterPro" id="IPR001242">
    <property type="entry name" value="Condensation_dom"/>
</dbReference>
<dbReference type="PROSITE" id="PS50075">
    <property type="entry name" value="CARRIER"/>
    <property type="match status" value="2"/>
</dbReference>
<organism evidence="10 11">
    <name type="scientific">Bacillus gaemokensis</name>
    <dbReference type="NCBI Taxonomy" id="574375"/>
    <lineage>
        <taxon>Bacteria</taxon>
        <taxon>Bacillati</taxon>
        <taxon>Bacillota</taxon>
        <taxon>Bacilli</taxon>
        <taxon>Bacillales</taxon>
        <taxon>Bacillaceae</taxon>
        <taxon>Bacillus</taxon>
        <taxon>Bacillus cereus group</taxon>
    </lineage>
</organism>
<dbReference type="InterPro" id="IPR023213">
    <property type="entry name" value="CAT-like_dom_sf"/>
</dbReference>
<evidence type="ECO:0000256" key="6">
    <source>
        <dbReference type="ARBA" id="ARBA00022741"/>
    </source>
</evidence>
<dbReference type="GO" id="GO:0005524">
    <property type="term" value="F:ATP binding"/>
    <property type="evidence" value="ECO:0007669"/>
    <property type="project" value="UniProtKB-KW"/>
</dbReference>
<dbReference type="InterPro" id="IPR045851">
    <property type="entry name" value="AMP-bd_C_sf"/>
</dbReference>
<dbReference type="InterPro" id="IPR020459">
    <property type="entry name" value="AMP-binding"/>
</dbReference>
<evidence type="ECO:0000256" key="2">
    <source>
        <dbReference type="ARBA" id="ARBA00006432"/>
    </source>
</evidence>
<dbReference type="PROSITE" id="PS00012">
    <property type="entry name" value="PHOSPHOPANTETHEINE"/>
    <property type="match status" value="2"/>
</dbReference>
<dbReference type="PRINTS" id="PR00154">
    <property type="entry name" value="AMPBINDING"/>
</dbReference>
<dbReference type="OrthoDB" id="9765680at2"/>
<dbReference type="FunFam" id="3.40.50.980:FF:000001">
    <property type="entry name" value="Non-ribosomal peptide synthetase"/>
    <property type="match status" value="2"/>
</dbReference>
<dbReference type="Gene3D" id="3.40.50.980">
    <property type="match status" value="4"/>
</dbReference>
<dbReference type="InterPro" id="IPR025110">
    <property type="entry name" value="AMP-bd_C"/>
</dbReference>
<dbReference type="PROSITE" id="PS00455">
    <property type="entry name" value="AMP_BINDING"/>
    <property type="match status" value="2"/>
</dbReference>
<dbReference type="Pfam" id="PF00668">
    <property type="entry name" value="Condensation"/>
    <property type="match status" value="2"/>
</dbReference>
<dbReference type="InterPro" id="IPR006162">
    <property type="entry name" value="Ppantetheine_attach_site"/>
</dbReference>
<keyword evidence="3" id="KW-0596">Phosphopantetheine</keyword>
<gene>
    <name evidence="10" type="ORF">BAGA_11810</name>
</gene>
<comment type="cofactor">
    <cofactor evidence="1">
        <name>pantetheine 4'-phosphate</name>
        <dbReference type="ChEBI" id="CHEBI:47942"/>
    </cofactor>
</comment>
<dbReference type="SUPFAM" id="SSF52777">
    <property type="entry name" value="CoA-dependent acyltransferases"/>
    <property type="match status" value="4"/>
</dbReference>
<dbReference type="InterPro" id="IPR020845">
    <property type="entry name" value="AMP-binding_CS"/>
</dbReference>
<dbReference type="Pfam" id="PF00501">
    <property type="entry name" value="AMP-binding"/>
    <property type="match status" value="2"/>
</dbReference>
<dbReference type="FunFam" id="3.30.300.30:FF:000015">
    <property type="entry name" value="Nonribosomal peptide synthase SidD"/>
    <property type="match status" value="1"/>
</dbReference>
<dbReference type="GO" id="GO:0043041">
    <property type="term" value="P:amino acid activation for nonribosomal peptide biosynthetic process"/>
    <property type="evidence" value="ECO:0007669"/>
    <property type="project" value="TreeGrafter"/>
</dbReference>
<dbReference type="PANTHER" id="PTHR45527:SF1">
    <property type="entry name" value="FATTY ACID SYNTHASE"/>
    <property type="match status" value="1"/>
</dbReference>
<evidence type="ECO:0000259" key="9">
    <source>
        <dbReference type="PROSITE" id="PS50075"/>
    </source>
</evidence>
<dbReference type="SUPFAM" id="SSF56801">
    <property type="entry name" value="Acetyl-CoA synthetase-like"/>
    <property type="match status" value="2"/>
</dbReference>
<dbReference type="eggNOG" id="COG1020">
    <property type="taxonomic scope" value="Bacteria"/>
</dbReference>
<evidence type="ECO:0000256" key="4">
    <source>
        <dbReference type="ARBA" id="ARBA00022553"/>
    </source>
</evidence>
<reference evidence="10 11" key="1">
    <citation type="submission" date="2014-06" db="EMBL/GenBank/DDBJ databases">
        <title>Draft genome sequence of Bacillus gaemokensis JCM 15801 (MCCC 1A00707).</title>
        <authorList>
            <person name="Lai Q."/>
            <person name="Liu Y."/>
            <person name="Shao Z."/>
        </authorList>
    </citation>
    <scope>NUCLEOTIDE SEQUENCE [LARGE SCALE GENOMIC DNA]</scope>
    <source>
        <strain evidence="10 11">JCM 15801</strain>
    </source>
</reference>
<dbReference type="InterPro" id="IPR000873">
    <property type="entry name" value="AMP-dep_synth/lig_dom"/>
</dbReference>
<dbReference type="STRING" id="574375.AZF08_07530"/>
<dbReference type="Pfam" id="PF13193">
    <property type="entry name" value="AMP-binding_C"/>
    <property type="match status" value="1"/>
</dbReference>
<dbReference type="InterPro" id="IPR010060">
    <property type="entry name" value="NRPS_synth"/>
</dbReference>
<comment type="similarity">
    <text evidence="2">Belongs to the ATP-dependent AMP-binding enzyme family.</text>
</comment>
<dbReference type="Gene3D" id="2.30.38.10">
    <property type="entry name" value="Luciferase, Domain 3"/>
    <property type="match status" value="2"/>
</dbReference>
<keyword evidence="4" id="KW-0597">Phosphoprotein</keyword>
<dbReference type="CDD" id="cd05930">
    <property type="entry name" value="A_NRPS"/>
    <property type="match status" value="2"/>
</dbReference>
<dbReference type="GO" id="GO:0017000">
    <property type="term" value="P:antibiotic biosynthetic process"/>
    <property type="evidence" value="ECO:0007669"/>
    <property type="project" value="UniProtKB-KW"/>
</dbReference>
<proteinExistence type="inferred from homology"/>
<keyword evidence="7" id="KW-0067">ATP-binding</keyword>
<evidence type="ECO:0000256" key="1">
    <source>
        <dbReference type="ARBA" id="ARBA00001957"/>
    </source>
</evidence>
<keyword evidence="6" id="KW-0547">Nucleotide-binding</keyword>
<comment type="caution">
    <text evidence="10">The sequence shown here is derived from an EMBL/GenBank/DDBJ whole genome shotgun (WGS) entry which is preliminary data.</text>
</comment>
<dbReference type="GO" id="GO:0005737">
    <property type="term" value="C:cytoplasm"/>
    <property type="evidence" value="ECO:0007669"/>
    <property type="project" value="TreeGrafter"/>
</dbReference>